<dbReference type="EMBL" id="LR031572">
    <property type="protein sequence ID" value="VDC84192.1"/>
    <property type="molecule type" value="Genomic_DNA"/>
</dbReference>
<name>A0A3P5ZVE6_BRACM</name>
<reference evidence="2" key="1">
    <citation type="submission" date="2018-11" db="EMBL/GenBank/DDBJ databases">
        <authorList>
            <consortium name="Genoscope - CEA"/>
            <person name="William W."/>
        </authorList>
    </citation>
    <scope>NUCLEOTIDE SEQUENCE</scope>
</reference>
<feature type="transmembrane region" description="Helical" evidence="1">
    <location>
        <begin position="15"/>
        <end position="33"/>
    </location>
</feature>
<accession>A0A3P5ZVE6</accession>
<keyword evidence="1" id="KW-1133">Transmembrane helix</keyword>
<evidence type="ECO:0000256" key="1">
    <source>
        <dbReference type="SAM" id="Phobius"/>
    </source>
</evidence>
<evidence type="ECO:0000313" key="2">
    <source>
        <dbReference type="EMBL" id="VDC84192.1"/>
    </source>
</evidence>
<gene>
    <name evidence="2" type="ORF">BRAA03T15410Z</name>
</gene>
<proteinExistence type="predicted"/>
<protein>
    <submittedName>
        <fullName evidence="2">Uncharacterized protein</fullName>
    </submittedName>
</protein>
<dbReference type="AlphaFoldDB" id="A0A3P5ZVE6"/>
<keyword evidence="1" id="KW-0472">Membrane</keyword>
<organism evidence="2">
    <name type="scientific">Brassica campestris</name>
    <name type="common">Field mustard</name>
    <dbReference type="NCBI Taxonomy" id="3711"/>
    <lineage>
        <taxon>Eukaryota</taxon>
        <taxon>Viridiplantae</taxon>
        <taxon>Streptophyta</taxon>
        <taxon>Embryophyta</taxon>
        <taxon>Tracheophyta</taxon>
        <taxon>Spermatophyta</taxon>
        <taxon>Magnoliopsida</taxon>
        <taxon>eudicotyledons</taxon>
        <taxon>Gunneridae</taxon>
        <taxon>Pentapetalae</taxon>
        <taxon>rosids</taxon>
        <taxon>malvids</taxon>
        <taxon>Brassicales</taxon>
        <taxon>Brassicaceae</taxon>
        <taxon>Brassiceae</taxon>
        <taxon>Brassica</taxon>
    </lineage>
</organism>
<keyword evidence="1" id="KW-0812">Transmembrane</keyword>
<sequence>MSHQRRYGMVMLKESMILELLVHFGLWVVCVFLKEKSL</sequence>